<dbReference type="Gene3D" id="1.10.3630.10">
    <property type="entry name" value="yeast vps74-n-term truncation variant domain like"/>
    <property type="match status" value="1"/>
</dbReference>
<evidence type="ECO:0000313" key="7">
    <source>
        <dbReference type="Proteomes" id="UP000620124"/>
    </source>
</evidence>
<gene>
    <name evidence="6" type="ORF">MVEN_01154400</name>
</gene>
<sequence>MGQTLLDETLKVTKQMEDVGEKMSVGSWVDFLAGETWNVLKIGFQLKKVRERLANAPVNKDVLRTEKCNFLLFDMATHPMVHNVAFLLSMASH</sequence>
<evidence type="ECO:0000256" key="1">
    <source>
        <dbReference type="ARBA" id="ARBA00004255"/>
    </source>
</evidence>
<dbReference type="InterPro" id="IPR008628">
    <property type="entry name" value="GPP34-like"/>
</dbReference>
<protein>
    <submittedName>
        <fullName evidence="6">GPP34-domain-containing protein</fullName>
    </submittedName>
</protein>
<dbReference type="OrthoDB" id="2189106at2759"/>
<dbReference type="Pfam" id="PF05719">
    <property type="entry name" value="GPP34"/>
    <property type="match status" value="1"/>
</dbReference>
<evidence type="ECO:0000313" key="6">
    <source>
        <dbReference type="EMBL" id="KAF7351926.1"/>
    </source>
</evidence>
<dbReference type="Proteomes" id="UP000620124">
    <property type="component" value="Unassembled WGS sequence"/>
</dbReference>
<keyword evidence="3" id="KW-0333">Golgi apparatus</keyword>
<keyword evidence="4" id="KW-0446">Lipid-binding</keyword>
<dbReference type="PANTHER" id="PTHR12704:SF2">
    <property type="entry name" value="GOLGI PHOSPHOPROTEIN 3 HOMOLOG SAURON"/>
    <property type="match status" value="1"/>
</dbReference>
<dbReference type="GO" id="GO:0006890">
    <property type="term" value="P:retrograde vesicle-mediated transport, Golgi to endoplasmic reticulum"/>
    <property type="evidence" value="ECO:0007669"/>
    <property type="project" value="TreeGrafter"/>
</dbReference>
<proteinExistence type="inferred from homology"/>
<dbReference type="GO" id="GO:0031985">
    <property type="term" value="C:Golgi cisterna"/>
    <property type="evidence" value="ECO:0007669"/>
    <property type="project" value="TreeGrafter"/>
</dbReference>
<name>A0A8H7CXT9_9AGAR</name>
<dbReference type="PANTHER" id="PTHR12704">
    <property type="entry name" value="TRANS-GOLGI PROTEIN GMX33"/>
    <property type="match status" value="1"/>
</dbReference>
<accession>A0A8H7CXT9</accession>
<dbReference type="GO" id="GO:0000139">
    <property type="term" value="C:Golgi membrane"/>
    <property type="evidence" value="ECO:0007669"/>
    <property type="project" value="UniProtKB-SubCell"/>
</dbReference>
<evidence type="ECO:0000256" key="5">
    <source>
        <dbReference type="ARBA" id="ARBA00023136"/>
    </source>
</evidence>
<reference evidence="6" key="1">
    <citation type="submission" date="2020-05" db="EMBL/GenBank/DDBJ databases">
        <title>Mycena genomes resolve the evolution of fungal bioluminescence.</title>
        <authorList>
            <person name="Tsai I.J."/>
        </authorList>
    </citation>
    <scope>NUCLEOTIDE SEQUENCE</scope>
    <source>
        <strain evidence="6">CCC161011</strain>
    </source>
</reference>
<comment type="similarity">
    <text evidence="2">Belongs to the GOLPH3/VPS74 family.</text>
</comment>
<evidence type="ECO:0000256" key="3">
    <source>
        <dbReference type="ARBA" id="ARBA00023034"/>
    </source>
</evidence>
<dbReference type="GO" id="GO:0007030">
    <property type="term" value="P:Golgi organization"/>
    <property type="evidence" value="ECO:0007669"/>
    <property type="project" value="TreeGrafter"/>
</dbReference>
<keyword evidence="7" id="KW-1185">Reference proteome</keyword>
<dbReference type="GO" id="GO:0048194">
    <property type="term" value="P:Golgi vesicle budding"/>
    <property type="evidence" value="ECO:0007669"/>
    <property type="project" value="TreeGrafter"/>
</dbReference>
<comment type="caution">
    <text evidence="6">The sequence shown here is derived from an EMBL/GenBank/DDBJ whole genome shotgun (WGS) entry which is preliminary data.</text>
</comment>
<dbReference type="GO" id="GO:0005829">
    <property type="term" value="C:cytosol"/>
    <property type="evidence" value="ECO:0007669"/>
    <property type="project" value="TreeGrafter"/>
</dbReference>
<organism evidence="6 7">
    <name type="scientific">Mycena venus</name>
    <dbReference type="NCBI Taxonomy" id="2733690"/>
    <lineage>
        <taxon>Eukaryota</taxon>
        <taxon>Fungi</taxon>
        <taxon>Dikarya</taxon>
        <taxon>Basidiomycota</taxon>
        <taxon>Agaricomycotina</taxon>
        <taxon>Agaricomycetes</taxon>
        <taxon>Agaricomycetidae</taxon>
        <taxon>Agaricales</taxon>
        <taxon>Marasmiineae</taxon>
        <taxon>Mycenaceae</taxon>
        <taxon>Mycena</taxon>
    </lineage>
</organism>
<evidence type="ECO:0000256" key="4">
    <source>
        <dbReference type="ARBA" id="ARBA00023121"/>
    </source>
</evidence>
<evidence type="ECO:0000256" key="2">
    <source>
        <dbReference type="ARBA" id="ARBA00007284"/>
    </source>
</evidence>
<dbReference type="InterPro" id="IPR038261">
    <property type="entry name" value="GPP34-like_sf"/>
</dbReference>
<dbReference type="GO" id="GO:0005802">
    <property type="term" value="C:trans-Golgi network"/>
    <property type="evidence" value="ECO:0007669"/>
    <property type="project" value="TreeGrafter"/>
</dbReference>
<comment type="subcellular location">
    <subcellularLocation>
        <location evidence="1">Golgi apparatus membrane</location>
        <topology evidence="1">Peripheral membrane protein</topology>
        <orientation evidence="1">Cytoplasmic side</orientation>
    </subcellularLocation>
</comment>
<dbReference type="EMBL" id="JACAZI010000009">
    <property type="protein sequence ID" value="KAF7351926.1"/>
    <property type="molecule type" value="Genomic_DNA"/>
</dbReference>
<dbReference type="GO" id="GO:0070273">
    <property type="term" value="F:phosphatidylinositol-4-phosphate binding"/>
    <property type="evidence" value="ECO:0007669"/>
    <property type="project" value="InterPro"/>
</dbReference>
<dbReference type="GO" id="GO:0043001">
    <property type="term" value="P:Golgi to plasma membrane protein transport"/>
    <property type="evidence" value="ECO:0007669"/>
    <property type="project" value="TreeGrafter"/>
</dbReference>
<dbReference type="AlphaFoldDB" id="A0A8H7CXT9"/>
<keyword evidence="5" id="KW-0472">Membrane</keyword>